<dbReference type="InterPro" id="IPR021359">
    <property type="entry name" value="DUF2812"/>
</dbReference>
<keyword evidence="1" id="KW-0472">Membrane</keyword>
<protein>
    <recommendedName>
        <fullName evidence="4">DUF2812 domain-containing protein</fullName>
    </recommendedName>
</protein>
<evidence type="ECO:0000313" key="2">
    <source>
        <dbReference type="EMBL" id="PAB01166.1"/>
    </source>
</evidence>
<dbReference type="Proteomes" id="UP000216797">
    <property type="component" value="Unassembled WGS sequence"/>
</dbReference>
<keyword evidence="1" id="KW-1133">Transmembrane helix</keyword>
<sequence>MTKFRVFFSLEKEESWLNRKLAQGWQLFDITGEGIFYHFKKVTNADKIIQFDYRKFANKNDFAEYLQFMTDAGWEHIYGKYNSGTQYFISNRDQNLELFSDASSLLEREKRIRKGIYGSLSFLVPVYVILFMNSTDLSVLWHPQQEFLTPGLWEKTGNEFWRAFFFELPFALMRILGHLVIPIMLIVIIVIYFNSYRRMQRYQKSVV</sequence>
<organism evidence="2 3">
    <name type="scientific">Enterococcus canintestini</name>
    <dbReference type="NCBI Taxonomy" id="317010"/>
    <lineage>
        <taxon>Bacteria</taxon>
        <taxon>Bacillati</taxon>
        <taxon>Bacillota</taxon>
        <taxon>Bacilli</taxon>
        <taxon>Lactobacillales</taxon>
        <taxon>Enterococcaceae</taxon>
        <taxon>Enterococcus</taxon>
    </lineage>
</organism>
<name>A0A267HS52_9ENTE</name>
<evidence type="ECO:0000313" key="3">
    <source>
        <dbReference type="Proteomes" id="UP000216797"/>
    </source>
</evidence>
<keyword evidence="3" id="KW-1185">Reference proteome</keyword>
<feature type="transmembrane region" description="Helical" evidence="1">
    <location>
        <begin position="115"/>
        <end position="132"/>
    </location>
</feature>
<accession>A0A267HS52</accession>
<feature type="transmembrane region" description="Helical" evidence="1">
    <location>
        <begin position="175"/>
        <end position="194"/>
    </location>
</feature>
<dbReference type="EMBL" id="LHUG01000005">
    <property type="protein sequence ID" value="PAB01166.1"/>
    <property type="molecule type" value="Genomic_DNA"/>
</dbReference>
<reference evidence="2 3" key="1">
    <citation type="submission" date="2015-08" db="EMBL/GenBank/DDBJ databases">
        <title>Enterococcus genome sequence.</title>
        <authorList>
            <person name="Acedo J.Z."/>
            <person name="Vederas J.C."/>
        </authorList>
    </citation>
    <scope>NUCLEOTIDE SEQUENCE [LARGE SCALE GENOMIC DNA]</scope>
    <source>
        <strain evidence="2 3">49</strain>
    </source>
</reference>
<evidence type="ECO:0000256" key="1">
    <source>
        <dbReference type="SAM" id="Phobius"/>
    </source>
</evidence>
<dbReference type="Pfam" id="PF11193">
    <property type="entry name" value="DUF2812"/>
    <property type="match status" value="1"/>
</dbReference>
<comment type="caution">
    <text evidence="2">The sequence shown here is derived from an EMBL/GenBank/DDBJ whole genome shotgun (WGS) entry which is preliminary data.</text>
</comment>
<proteinExistence type="predicted"/>
<gene>
    <name evidence="2" type="ORF">AKL21_05480</name>
</gene>
<evidence type="ECO:0008006" key="4">
    <source>
        <dbReference type="Google" id="ProtNLM"/>
    </source>
</evidence>
<keyword evidence="1" id="KW-0812">Transmembrane</keyword>
<dbReference type="AlphaFoldDB" id="A0A267HS52"/>